<dbReference type="InterPro" id="IPR051162">
    <property type="entry name" value="T4SS_component"/>
</dbReference>
<dbReference type="InterPro" id="IPR027417">
    <property type="entry name" value="P-loop_NTPase"/>
</dbReference>
<gene>
    <name evidence="2" type="ORF">G6Z83_07025</name>
</gene>
<keyword evidence="2" id="KW-0614">Plasmid</keyword>
<proteinExistence type="predicted"/>
<protein>
    <recommendedName>
        <fullName evidence="4">DUF87 domain-containing protein</fullName>
    </recommendedName>
</protein>
<evidence type="ECO:0008006" key="4">
    <source>
        <dbReference type="Google" id="ProtNLM"/>
    </source>
</evidence>
<dbReference type="RefSeq" id="WP_164824151.1">
    <property type="nucleotide sequence ID" value="NZ_CP049229.1"/>
</dbReference>
<evidence type="ECO:0000256" key="1">
    <source>
        <dbReference type="SAM" id="MobiDB-lite"/>
    </source>
</evidence>
<dbReference type="SUPFAM" id="SSF52540">
    <property type="entry name" value="P-loop containing nucleoside triphosphate hydrolases"/>
    <property type="match status" value="1"/>
</dbReference>
<reference evidence="2 3" key="1">
    <citation type="submission" date="2020-02" db="EMBL/GenBank/DDBJ databases">
        <title>Complete genome sequences of six Lactobacillus iners strains isolated from the human vagina.</title>
        <authorList>
            <person name="France M.T."/>
            <person name="Rutt L."/>
            <person name="Narina S."/>
            <person name="Arbaugh S."/>
            <person name="Humphrys M.S."/>
            <person name="Ma B."/>
            <person name="Hayward M.R."/>
            <person name="Relman D."/>
            <person name="Kwon D.S."/>
            <person name="Ravel J."/>
        </authorList>
    </citation>
    <scope>NUCLEOTIDE SEQUENCE [LARGE SCALE GENOMIC DNA]</scope>
    <source>
        <strain evidence="2 3">C0210C1</strain>
        <plasmid evidence="3">pc0210c1</plasmid>
    </source>
</reference>
<dbReference type="PANTHER" id="PTHR30121">
    <property type="entry name" value="UNCHARACTERIZED PROTEIN YJGR-RELATED"/>
    <property type="match status" value="1"/>
</dbReference>
<feature type="compositionally biased region" description="Acidic residues" evidence="1">
    <location>
        <begin position="28"/>
        <end position="37"/>
    </location>
</feature>
<organism evidence="2 3">
    <name type="scientific">Lactobacillus iners</name>
    <dbReference type="NCBI Taxonomy" id="147802"/>
    <lineage>
        <taxon>Bacteria</taxon>
        <taxon>Bacillati</taxon>
        <taxon>Bacillota</taxon>
        <taxon>Bacilli</taxon>
        <taxon>Lactobacillales</taxon>
        <taxon>Lactobacillaceae</taxon>
        <taxon>Lactobacillus</taxon>
    </lineage>
</organism>
<dbReference type="Gene3D" id="1.10.8.730">
    <property type="match status" value="1"/>
</dbReference>
<feature type="region of interest" description="Disordered" evidence="1">
    <location>
        <begin position="9"/>
        <end position="37"/>
    </location>
</feature>
<dbReference type="Gene3D" id="3.40.50.300">
    <property type="entry name" value="P-loop containing nucleotide triphosphate hydrolases"/>
    <property type="match status" value="1"/>
</dbReference>
<name>A0A6G7BB04_9LACO</name>
<dbReference type="EMBL" id="CP049229">
    <property type="protein sequence ID" value="QIH24466.1"/>
    <property type="molecule type" value="Genomic_DNA"/>
</dbReference>
<dbReference type="AlphaFoldDB" id="A0A6G7BB04"/>
<accession>A0A6G7BB04</accession>
<geneLocation type="plasmid" evidence="3">
    <name>pc0210c1</name>
</geneLocation>
<evidence type="ECO:0000313" key="3">
    <source>
        <dbReference type="Proteomes" id="UP000501676"/>
    </source>
</evidence>
<dbReference type="PANTHER" id="PTHR30121:SF6">
    <property type="entry name" value="SLR6007 PROTEIN"/>
    <property type="match status" value="1"/>
</dbReference>
<evidence type="ECO:0000313" key="2">
    <source>
        <dbReference type="EMBL" id="QIH24466.1"/>
    </source>
</evidence>
<dbReference type="Proteomes" id="UP000501676">
    <property type="component" value="Plasmid pC0210C1"/>
</dbReference>
<sequence>MVFFKKFFSNNNEDNNDEDNSEQIPQNDGDDSFVSDEDKDNIVNNEIDTLNNNNYDQQRSPSTMIGQPSLVNIIGNSYWSTDDVMQEYFITRETMKHRTYGIAAYVPPSGYPRMINTNIFQELLALGYVDVTMDIVPRSRKTVMKELSNTLNIIRSNADFQAQRGQTFQMRENITKYNDINNLLDEIQFDEDRLYDLSLAVIVYGNSERDMNQKFGTVSDIMANVGFSLQPYVKRTKSGYLQNIPIGARLTTLDDTYRNVTRKALSVMDLARNAAGKFNGGIPFGLNQATPSKNTEFLNIFGTETHRPNNYNMGIVGESGSGKSVANKLKIAREVSILGYEHRSIDPDGEYVLLAKKLHQLNLDIRSDANFVINPCAISTIESSIDEIDISDSTGRQLSTKEVIDQIRIKNDGEQIVKHEDGEIFVQRVNIAAMIANVKGFINVILKSNSSETGLTVGEIAAIEDALNSIIEDFNITSDPNSLYEDHPGQIGNEYFDRVPKPEPTLTDLYNKLICQNTDEKGNPNIKVTRILDALKPYLKSGSSPIFDGQTNFGKGRSALLNSYKYVNFNISTLEGSLKHVAYYVITQYLWERWMKNPTKAIAKKVLDADEILQFIDDDEMSSFFETIARRCRKRNGSLCWMSQDIKRLKNNAKADSLYTNSDFMFTLYIKPEHRQLMKEAFDLTDGALIILTDNPEKGEGILTAEGESIWIRTNPSADEMSFVESNKAVEQARKAKNAIDEINEVLKL</sequence>